<comment type="similarity">
    <text evidence="2">Belongs to the bacterial reverse transcriptase family.</text>
</comment>
<dbReference type="InterPro" id="IPR036397">
    <property type="entry name" value="RNaseH_sf"/>
</dbReference>
<dbReference type="PROSITE" id="PS50879">
    <property type="entry name" value="RNASE_H_1"/>
    <property type="match status" value="1"/>
</dbReference>
<organism evidence="5 6">
    <name type="scientific">Marivita lacus</name>
    <dbReference type="NCBI Taxonomy" id="1323742"/>
    <lineage>
        <taxon>Bacteria</taxon>
        <taxon>Pseudomonadati</taxon>
        <taxon>Pseudomonadota</taxon>
        <taxon>Alphaproteobacteria</taxon>
        <taxon>Rhodobacterales</taxon>
        <taxon>Roseobacteraceae</taxon>
        <taxon>Marivita</taxon>
    </lineage>
</organism>
<dbReference type="InterPro" id="IPR012337">
    <property type="entry name" value="RNaseH-like_sf"/>
</dbReference>
<reference evidence="6" key="1">
    <citation type="journal article" date="2019" name="Int. J. Syst. Evol. Microbiol.">
        <title>The Global Catalogue of Microorganisms (GCM) 10K type strain sequencing project: providing services to taxonomists for standard genome sequencing and annotation.</title>
        <authorList>
            <consortium name="The Broad Institute Genomics Platform"/>
            <consortium name="The Broad Institute Genome Sequencing Center for Infectious Disease"/>
            <person name="Wu L."/>
            <person name="Ma J."/>
        </authorList>
    </citation>
    <scope>NUCLEOTIDE SEQUENCE [LARGE SCALE GENOMIC DNA]</scope>
    <source>
        <strain evidence="6">CGMCC 1.12478</strain>
    </source>
</reference>
<dbReference type="Pfam" id="PF00075">
    <property type="entry name" value="RNase_H"/>
    <property type="match status" value="1"/>
</dbReference>
<evidence type="ECO:0000256" key="1">
    <source>
        <dbReference type="ARBA" id="ARBA00011245"/>
    </source>
</evidence>
<accession>A0ABQ1LAC1</accession>
<dbReference type="PROSITE" id="PS50878">
    <property type="entry name" value="RT_POL"/>
    <property type="match status" value="1"/>
</dbReference>
<dbReference type="InterPro" id="IPR051083">
    <property type="entry name" value="GrpII_Intron_Splice-Mob/Def"/>
</dbReference>
<dbReference type="CDD" id="cd01651">
    <property type="entry name" value="RT_G2_intron"/>
    <property type="match status" value="1"/>
</dbReference>
<comment type="subunit">
    <text evidence="1">Monomer.</text>
</comment>
<evidence type="ECO:0000259" key="4">
    <source>
        <dbReference type="PROSITE" id="PS50879"/>
    </source>
</evidence>
<evidence type="ECO:0000313" key="6">
    <source>
        <dbReference type="Proteomes" id="UP000645462"/>
    </source>
</evidence>
<dbReference type="InterPro" id="IPR000477">
    <property type="entry name" value="RT_dom"/>
</dbReference>
<evidence type="ECO:0000313" key="5">
    <source>
        <dbReference type="EMBL" id="GGC20367.1"/>
    </source>
</evidence>
<name>A0ABQ1LAC1_9RHOB</name>
<dbReference type="CDD" id="cd09278">
    <property type="entry name" value="RNase_HI_prokaryote_like"/>
    <property type="match status" value="1"/>
</dbReference>
<sequence length="585" mass="65855">MGKLFELCSKQESLHKAWRRIRANGARSKAEETRSAIEDFERTANRDIFRIKRRLREGTFEFDPQKGVLKSKSSGGKRGIVMASVHNRIVERALLDTLQEKVEVARQAGRQQSSFGGVPDRSVPHALKFLSDAFKSDHTFFVRSDISGFFDGVPRKVVLERIARDVDDERFLNLLDDATTVTLGNEEVLGEDRSVFPTDSEGVAQGSPLSPLFGNILLQPFDEKFNDRGILCARFIDDFVLLGPSEAKVRKAFDSARKFLAEHGMRCHDPFAASVSAEKAQYGRVADGFDFLGYNCRPGLWQPSRRARKGILETVDGHLSAGRRAIEEVRKAENSFAARQCYAQSLALVDRVLRGWGESFSYTTSVETMDGLDIKVDEKLEHFRSWFARRMETADRKSRRRMGGVGLLTDIERRALDDVPFRLGPAGLFRASKATTTISTDGALYAGRRQRKKERHPGGWAFIIHETNEEFGGYERSTTNNRMELQAVIEALRHTAVGASVIVRTDSQYVHDAVNKGKTIKRNSDLWKLFEVEVSKRSVRVQWVKGHAGDQYNERADKIAGRYAEQAHMMAELDLVPATADDVSS</sequence>
<dbReference type="InterPro" id="IPR002156">
    <property type="entry name" value="RNaseH_domain"/>
</dbReference>
<dbReference type="InterPro" id="IPR043502">
    <property type="entry name" value="DNA/RNA_pol_sf"/>
</dbReference>
<dbReference type="Pfam" id="PF00078">
    <property type="entry name" value="RVT_1"/>
    <property type="match status" value="1"/>
</dbReference>
<dbReference type="Gene3D" id="3.30.420.10">
    <property type="entry name" value="Ribonuclease H-like superfamily/Ribonuclease H"/>
    <property type="match status" value="1"/>
</dbReference>
<dbReference type="PANTHER" id="PTHR34047">
    <property type="entry name" value="NUCLEAR INTRON MATURASE 1, MITOCHONDRIAL-RELATED"/>
    <property type="match status" value="1"/>
</dbReference>
<feature type="domain" description="RNase H type-1" evidence="4">
    <location>
        <begin position="432"/>
        <end position="565"/>
    </location>
</feature>
<dbReference type="Proteomes" id="UP000645462">
    <property type="component" value="Unassembled WGS sequence"/>
</dbReference>
<comment type="caution">
    <text evidence="5">The sequence shown here is derived from an EMBL/GenBank/DDBJ whole genome shotgun (WGS) entry which is preliminary data.</text>
</comment>
<dbReference type="SUPFAM" id="SSF53098">
    <property type="entry name" value="Ribonuclease H-like"/>
    <property type="match status" value="1"/>
</dbReference>
<dbReference type="InterPro" id="IPR022892">
    <property type="entry name" value="RNaseHI"/>
</dbReference>
<protein>
    <submittedName>
        <fullName evidence="5">Uncharacterized protein</fullName>
    </submittedName>
</protein>
<keyword evidence="6" id="KW-1185">Reference proteome</keyword>
<feature type="domain" description="Reverse transcriptase" evidence="3">
    <location>
        <begin position="51"/>
        <end position="296"/>
    </location>
</feature>
<dbReference type="SUPFAM" id="SSF56672">
    <property type="entry name" value="DNA/RNA polymerases"/>
    <property type="match status" value="1"/>
</dbReference>
<dbReference type="EMBL" id="BMFC01000018">
    <property type="protein sequence ID" value="GGC20367.1"/>
    <property type="molecule type" value="Genomic_DNA"/>
</dbReference>
<evidence type="ECO:0000256" key="2">
    <source>
        <dbReference type="ARBA" id="ARBA00034120"/>
    </source>
</evidence>
<gene>
    <name evidence="5" type="ORF">GCM10011363_41270</name>
</gene>
<dbReference type="PANTHER" id="PTHR34047:SF8">
    <property type="entry name" value="PROTEIN YKFC"/>
    <property type="match status" value="1"/>
</dbReference>
<evidence type="ECO:0000259" key="3">
    <source>
        <dbReference type="PROSITE" id="PS50878"/>
    </source>
</evidence>
<proteinExistence type="inferred from homology"/>
<dbReference type="RefSeq" id="WP_188483993.1">
    <property type="nucleotide sequence ID" value="NZ_BMFC01000018.1"/>
</dbReference>